<dbReference type="Proteomes" id="UP001447188">
    <property type="component" value="Unassembled WGS sequence"/>
</dbReference>
<dbReference type="InterPro" id="IPR002068">
    <property type="entry name" value="A-crystallin/Hsp20_dom"/>
</dbReference>
<feature type="compositionally biased region" description="Low complexity" evidence="4">
    <location>
        <begin position="84"/>
        <end position="94"/>
    </location>
</feature>
<dbReference type="PROSITE" id="PS01031">
    <property type="entry name" value="SHSP"/>
    <property type="match status" value="1"/>
</dbReference>
<dbReference type="CDD" id="cd06464">
    <property type="entry name" value="ACD_sHsps-like"/>
    <property type="match status" value="1"/>
</dbReference>
<gene>
    <name evidence="6" type="ORF">Q9L58_004842</name>
</gene>
<evidence type="ECO:0000256" key="2">
    <source>
        <dbReference type="PROSITE-ProRule" id="PRU00285"/>
    </source>
</evidence>
<dbReference type="InterPro" id="IPR031107">
    <property type="entry name" value="Small_HSP"/>
</dbReference>
<evidence type="ECO:0000313" key="7">
    <source>
        <dbReference type="Proteomes" id="UP001447188"/>
    </source>
</evidence>
<dbReference type="InterPro" id="IPR008978">
    <property type="entry name" value="HSP20-like_chaperone"/>
</dbReference>
<feature type="compositionally biased region" description="Polar residues" evidence="4">
    <location>
        <begin position="69"/>
        <end position="82"/>
    </location>
</feature>
<evidence type="ECO:0000256" key="3">
    <source>
        <dbReference type="RuleBase" id="RU003616"/>
    </source>
</evidence>
<evidence type="ECO:0000256" key="4">
    <source>
        <dbReference type="SAM" id="MobiDB-lite"/>
    </source>
</evidence>
<keyword evidence="7" id="KW-1185">Reference proteome</keyword>
<dbReference type="Pfam" id="PF00011">
    <property type="entry name" value="HSP20"/>
    <property type="match status" value="1"/>
</dbReference>
<sequence>MPHFIHPGFSGAFFGIPEQRQSFAPKFDIYETETAYVLEGDLPGLEKQNLNIEFTDHVTLLIKGRTEKSYTSTTPSESSATIGTPDTSRSPSPDRSLKATVEDENEDESSRKPTAALAKPPVAEKKSEFRRRQWVSERSTGEFQRTFRLPAGIDQDAVTAGLEHGVLKVVVPKKAPVTRNIQIQ</sequence>
<name>A0ABR3GJZ3_9PEZI</name>
<evidence type="ECO:0000256" key="1">
    <source>
        <dbReference type="ARBA" id="ARBA00023016"/>
    </source>
</evidence>
<dbReference type="EMBL" id="JBBBZM010000055">
    <property type="protein sequence ID" value="KAL0636168.1"/>
    <property type="molecule type" value="Genomic_DNA"/>
</dbReference>
<proteinExistence type="inferred from homology"/>
<keyword evidence="1" id="KW-0346">Stress response</keyword>
<dbReference type="Gene3D" id="2.60.40.790">
    <property type="match status" value="1"/>
</dbReference>
<feature type="compositionally biased region" description="Basic and acidic residues" evidence="4">
    <location>
        <begin position="122"/>
        <end position="135"/>
    </location>
</feature>
<evidence type="ECO:0000313" key="6">
    <source>
        <dbReference type="EMBL" id="KAL0636168.1"/>
    </source>
</evidence>
<evidence type="ECO:0000259" key="5">
    <source>
        <dbReference type="PROSITE" id="PS01031"/>
    </source>
</evidence>
<dbReference type="PANTHER" id="PTHR11527">
    <property type="entry name" value="HEAT-SHOCK PROTEIN 20 FAMILY MEMBER"/>
    <property type="match status" value="1"/>
</dbReference>
<feature type="region of interest" description="Disordered" evidence="4">
    <location>
        <begin position="67"/>
        <end position="135"/>
    </location>
</feature>
<organism evidence="6 7">
    <name type="scientific">Discina gigas</name>
    <dbReference type="NCBI Taxonomy" id="1032678"/>
    <lineage>
        <taxon>Eukaryota</taxon>
        <taxon>Fungi</taxon>
        <taxon>Dikarya</taxon>
        <taxon>Ascomycota</taxon>
        <taxon>Pezizomycotina</taxon>
        <taxon>Pezizomycetes</taxon>
        <taxon>Pezizales</taxon>
        <taxon>Discinaceae</taxon>
        <taxon>Discina</taxon>
    </lineage>
</organism>
<comment type="caution">
    <text evidence="6">The sequence shown here is derived from an EMBL/GenBank/DDBJ whole genome shotgun (WGS) entry which is preliminary data.</text>
</comment>
<protein>
    <recommendedName>
        <fullName evidence="5">SHSP domain-containing protein</fullName>
    </recommendedName>
</protein>
<reference evidence="6 7" key="1">
    <citation type="submission" date="2024-02" db="EMBL/GenBank/DDBJ databases">
        <title>Discinaceae phylogenomics.</title>
        <authorList>
            <person name="Dirks A.C."/>
            <person name="James T.Y."/>
        </authorList>
    </citation>
    <scope>NUCLEOTIDE SEQUENCE [LARGE SCALE GENOMIC DNA]</scope>
    <source>
        <strain evidence="6 7">ACD0624</strain>
    </source>
</reference>
<dbReference type="SUPFAM" id="SSF49764">
    <property type="entry name" value="HSP20-like chaperones"/>
    <property type="match status" value="1"/>
</dbReference>
<comment type="similarity">
    <text evidence="2 3">Belongs to the small heat shock protein (HSP20) family.</text>
</comment>
<accession>A0ABR3GJZ3</accession>
<feature type="domain" description="SHSP" evidence="5">
    <location>
        <begin position="18"/>
        <end position="184"/>
    </location>
</feature>